<reference evidence="5 6" key="1">
    <citation type="submission" date="2018-05" db="EMBL/GenBank/DDBJ databases">
        <title>Genomic Encyclopedia of Type Strains, Phase III (KMG-III): the genomes of soil and plant-associated and newly described type strains.</title>
        <authorList>
            <person name="Whitman W."/>
        </authorList>
    </citation>
    <scope>NUCLEOTIDE SEQUENCE [LARGE SCALE GENOMIC DNA]</scope>
    <source>
        <strain evidence="5 6">CECT 5696</strain>
    </source>
</reference>
<evidence type="ECO:0000313" key="6">
    <source>
        <dbReference type="Proteomes" id="UP000246635"/>
    </source>
</evidence>
<organism evidence="5 6">
    <name type="scientific">Paenibacillus cellulosilyticus</name>
    <dbReference type="NCBI Taxonomy" id="375489"/>
    <lineage>
        <taxon>Bacteria</taxon>
        <taxon>Bacillati</taxon>
        <taxon>Bacillota</taxon>
        <taxon>Bacilli</taxon>
        <taxon>Bacillales</taxon>
        <taxon>Paenibacillaceae</taxon>
        <taxon>Paenibacillus</taxon>
    </lineage>
</organism>
<sequence>MKDYDQLDEQYQLTSREIEVVSLIVFHGYSNRELADILFISEKTVKNHVANILKKMNISSVRKLMSVCMSSMLTEGGYCCDCAEMKREQLATVLGKKAKRFS</sequence>
<feature type="domain" description="HTH luxR-type" evidence="4">
    <location>
        <begin position="6"/>
        <end position="72"/>
    </location>
</feature>
<dbReference type="InterPro" id="IPR036388">
    <property type="entry name" value="WH-like_DNA-bd_sf"/>
</dbReference>
<dbReference type="PANTHER" id="PTHR44688:SF16">
    <property type="entry name" value="DNA-BINDING TRANSCRIPTIONAL ACTIVATOR DEVR_DOSR"/>
    <property type="match status" value="1"/>
</dbReference>
<dbReference type="GO" id="GO:0006355">
    <property type="term" value="P:regulation of DNA-templated transcription"/>
    <property type="evidence" value="ECO:0007669"/>
    <property type="project" value="InterPro"/>
</dbReference>
<evidence type="ECO:0000313" key="5">
    <source>
        <dbReference type="EMBL" id="PWW07118.1"/>
    </source>
</evidence>
<keyword evidence="3" id="KW-0804">Transcription</keyword>
<keyword evidence="2" id="KW-0238">DNA-binding</keyword>
<accession>A0A2V2YXY4</accession>
<name>A0A2V2YXY4_9BACL</name>
<dbReference type="Pfam" id="PF00196">
    <property type="entry name" value="GerE"/>
    <property type="match status" value="1"/>
</dbReference>
<evidence type="ECO:0000256" key="3">
    <source>
        <dbReference type="ARBA" id="ARBA00023163"/>
    </source>
</evidence>
<dbReference type="SUPFAM" id="SSF46894">
    <property type="entry name" value="C-terminal effector domain of the bipartite response regulators"/>
    <property type="match status" value="1"/>
</dbReference>
<dbReference type="CDD" id="cd06170">
    <property type="entry name" value="LuxR_C_like"/>
    <property type="match status" value="1"/>
</dbReference>
<evidence type="ECO:0000256" key="1">
    <source>
        <dbReference type="ARBA" id="ARBA00023015"/>
    </source>
</evidence>
<keyword evidence="6" id="KW-1185">Reference proteome</keyword>
<evidence type="ECO:0000256" key="2">
    <source>
        <dbReference type="ARBA" id="ARBA00023125"/>
    </source>
</evidence>
<comment type="caution">
    <text evidence="5">The sequence shown here is derived from an EMBL/GenBank/DDBJ whole genome shotgun (WGS) entry which is preliminary data.</text>
</comment>
<gene>
    <name evidence="5" type="ORF">DFQ01_10210</name>
</gene>
<proteinExistence type="predicted"/>
<dbReference type="EMBL" id="QGTQ01000002">
    <property type="protein sequence ID" value="PWW07118.1"/>
    <property type="molecule type" value="Genomic_DNA"/>
</dbReference>
<dbReference type="InterPro" id="IPR016032">
    <property type="entry name" value="Sig_transdc_resp-reg_C-effctor"/>
</dbReference>
<dbReference type="InterPro" id="IPR000792">
    <property type="entry name" value="Tscrpt_reg_LuxR_C"/>
</dbReference>
<dbReference type="PROSITE" id="PS50043">
    <property type="entry name" value="HTH_LUXR_2"/>
    <property type="match status" value="1"/>
</dbReference>
<dbReference type="PANTHER" id="PTHR44688">
    <property type="entry name" value="DNA-BINDING TRANSCRIPTIONAL ACTIVATOR DEVR_DOSR"/>
    <property type="match status" value="1"/>
</dbReference>
<dbReference type="GO" id="GO:0003677">
    <property type="term" value="F:DNA binding"/>
    <property type="evidence" value="ECO:0007669"/>
    <property type="project" value="UniProtKB-KW"/>
</dbReference>
<dbReference type="Proteomes" id="UP000246635">
    <property type="component" value="Unassembled WGS sequence"/>
</dbReference>
<protein>
    <submittedName>
        <fullName evidence="5">Regulatory LuxR family protein</fullName>
    </submittedName>
</protein>
<dbReference type="RefSeq" id="WP_281271967.1">
    <property type="nucleotide sequence ID" value="NZ_CP054612.1"/>
</dbReference>
<dbReference type="AlphaFoldDB" id="A0A2V2YXY4"/>
<dbReference type="SMART" id="SM00421">
    <property type="entry name" value="HTH_LUXR"/>
    <property type="match status" value="1"/>
</dbReference>
<evidence type="ECO:0000259" key="4">
    <source>
        <dbReference type="PROSITE" id="PS50043"/>
    </source>
</evidence>
<dbReference type="Gene3D" id="1.10.10.10">
    <property type="entry name" value="Winged helix-like DNA-binding domain superfamily/Winged helix DNA-binding domain"/>
    <property type="match status" value="1"/>
</dbReference>
<keyword evidence="1" id="KW-0805">Transcription regulation</keyword>